<name>A0ABR2CD68_9ROSI</name>
<feature type="transmembrane region" description="Helical" evidence="1">
    <location>
        <begin position="631"/>
        <end position="654"/>
    </location>
</feature>
<evidence type="ECO:0000256" key="1">
    <source>
        <dbReference type="SAM" id="Phobius"/>
    </source>
</evidence>
<keyword evidence="4" id="KW-1185">Reference proteome</keyword>
<evidence type="ECO:0000313" key="4">
    <source>
        <dbReference type="Proteomes" id="UP001472677"/>
    </source>
</evidence>
<feature type="domain" description="PGG" evidence="2">
    <location>
        <begin position="509"/>
        <end position="621"/>
    </location>
</feature>
<dbReference type="PANTHER" id="PTHR24177:SF215">
    <property type="entry name" value="PGG DOMAIN-CONTAINING PROTEIN"/>
    <property type="match status" value="1"/>
</dbReference>
<keyword evidence="1" id="KW-1133">Transmembrane helix</keyword>
<proteinExistence type="predicted"/>
<evidence type="ECO:0000259" key="2">
    <source>
        <dbReference type="Pfam" id="PF13962"/>
    </source>
</evidence>
<dbReference type="EMBL" id="JBBPBM010000056">
    <property type="protein sequence ID" value="KAK8517273.1"/>
    <property type="molecule type" value="Genomic_DNA"/>
</dbReference>
<evidence type="ECO:0000313" key="3">
    <source>
        <dbReference type="EMBL" id="KAK8517273.1"/>
    </source>
</evidence>
<gene>
    <name evidence="3" type="ORF">V6N12_032469</name>
</gene>
<protein>
    <recommendedName>
        <fullName evidence="2">PGG domain-containing protein</fullName>
    </recommendedName>
</protein>
<dbReference type="PANTHER" id="PTHR24177">
    <property type="entry name" value="CASKIN"/>
    <property type="match status" value="1"/>
</dbReference>
<dbReference type="Pfam" id="PF13962">
    <property type="entry name" value="PGG"/>
    <property type="match status" value="1"/>
</dbReference>
<keyword evidence="1" id="KW-0472">Membrane</keyword>
<feature type="transmembrane region" description="Helical" evidence="1">
    <location>
        <begin position="556"/>
        <end position="580"/>
    </location>
</feature>
<keyword evidence="1" id="KW-0812">Transmembrane</keyword>
<dbReference type="Gene3D" id="1.25.40.20">
    <property type="entry name" value="Ankyrin repeat-containing domain"/>
    <property type="match status" value="2"/>
</dbReference>
<sequence>METEIFASKSEPNNFHEMKEVYAKLLAKDAHGLGKIYHKNPEALFDRVTVCRDTIFHVAAYRGSEQMLETLVKLVPPSRKRELLKMKNIYGNTILHEVVTTANIRAADLLIRELLVSDGTSNHENDVRERQEILADRNKLGETPLFRAAEYGNKMMVVYMAREIERVGNLHQHYTRDDGVSILHIAVIGQHFDTAIWFVERDPQLATYKDKDGKTSFHLLASMATAFRSSSPDLGIFESFIYNRVPEKPYYDVENEKLPIVLQNKDLELNGPSKARHQSGHSKGFVLYCRFWRRLAAGWKMIDRVWNQKKMHSSVVTLAKLLVQSDLSWFQSHEPEEDDMICLERKEDGEKEVKKSATEEYNYEPDTPLFIAAGTGIVEIVEEILREYPQAVEHINKMGQNILHVVTLHRTREVYDLIIKNCKEKDRLARGIDNDGCTILHRAAVTEHYQGGTGTRHTPAIKLQKELKWFKGVRTHVPLHFKLHRNKDNKTADMLFTEMHVEQLKTVQEWVKNTSQSCSTVAVLVATVVFAAAYTAPGGFKQDNGMPVLLEKPLYSFFTVMDVAGLASSLTSVVIFLSILTSSLEFKDFQNKIPRNLSLGFTFLFISVTTTMLTFTATICLLAQFKRTWTAILTYAAAFLPITIFLVFQFSLFYEYSTAAAKSVFGFLKKNMPGNWEFLPVKDDD</sequence>
<reference evidence="3 4" key="1">
    <citation type="journal article" date="2024" name="G3 (Bethesda)">
        <title>Genome assembly of Hibiscus sabdariffa L. provides insights into metabolisms of medicinal natural products.</title>
        <authorList>
            <person name="Kim T."/>
        </authorList>
    </citation>
    <scope>NUCLEOTIDE SEQUENCE [LARGE SCALE GENOMIC DNA]</scope>
    <source>
        <strain evidence="3">TK-2024</strain>
        <tissue evidence="3">Old leaves</tissue>
    </source>
</reference>
<feature type="transmembrane region" description="Helical" evidence="1">
    <location>
        <begin position="601"/>
        <end position="625"/>
    </location>
</feature>
<comment type="caution">
    <text evidence="3">The sequence shown here is derived from an EMBL/GenBank/DDBJ whole genome shotgun (WGS) entry which is preliminary data.</text>
</comment>
<accession>A0ABR2CD68</accession>
<dbReference type="Proteomes" id="UP001472677">
    <property type="component" value="Unassembled WGS sequence"/>
</dbReference>
<dbReference type="InterPro" id="IPR036770">
    <property type="entry name" value="Ankyrin_rpt-contain_sf"/>
</dbReference>
<organism evidence="3 4">
    <name type="scientific">Hibiscus sabdariffa</name>
    <name type="common">roselle</name>
    <dbReference type="NCBI Taxonomy" id="183260"/>
    <lineage>
        <taxon>Eukaryota</taxon>
        <taxon>Viridiplantae</taxon>
        <taxon>Streptophyta</taxon>
        <taxon>Embryophyta</taxon>
        <taxon>Tracheophyta</taxon>
        <taxon>Spermatophyta</taxon>
        <taxon>Magnoliopsida</taxon>
        <taxon>eudicotyledons</taxon>
        <taxon>Gunneridae</taxon>
        <taxon>Pentapetalae</taxon>
        <taxon>rosids</taxon>
        <taxon>malvids</taxon>
        <taxon>Malvales</taxon>
        <taxon>Malvaceae</taxon>
        <taxon>Malvoideae</taxon>
        <taxon>Hibiscus</taxon>
    </lineage>
</organism>
<dbReference type="InterPro" id="IPR026961">
    <property type="entry name" value="PGG_dom"/>
</dbReference>
<dbReference type="SMART" id="SM00248">
    <property type="entry name" value="ANK"/>
    <property type="match status" value="6"/>
</dbReference>
<dbReference type="InterPro" id="IPR002110">
    <property type="entry name" value="Ankyrin_rpt"/>
</dbReference>
<dbReference type="SUPFAM" id="SSF48403">
    <property type="entry name" value="Ankyrin repeat"/>
    <property type="match status" value="2"/>
</dbReference>